<gene>
    <name evidence="2" type="ORF">SUGI_1469430</name>
</gene>
<organism evidence="2 3">
    <name type="scientific">Cryptomeria japonica</name>
    <name type="common">Japanese cedar</name>
    <name type="synonym">Cupressus japonica</name>
    <dbReference type="NCBI Taxonomy" id="3369"/>
    <lineage>
        <taxon>Eukaryota</taxon>
        <taxon>Viridiplantae</taxon>
        <taxon>Streptophyta</taxon>
        <taxon>Embryophyta</taxon>
        <taxon>Tracheophyta</taxon>
        <taxon>Spermatophyta</taxon>
        <taxon>Pinopsida</taxon>
        <taxon>Pinidae</taxon>
        <taxon>Conifers II</taxon>
        <taxon>Cupressales</taxon>
        <taxon>Cupressaceae</taxon>
        <taxon>Cryptomeria</taxon>
    </lineage>
</organism>
<feature type="non-terminal residue" evidence="2">
    <location>
        <position position="1"/>
    </location>
</feature>
<evidence type="ECO:0000256" key="1">
    <source>
        <dbReference type="SAM" id="MobiDB-lite"/>
    </source>
</evidence>
<protein>
    <submittedName>
        <fullName evidence="2">Uncharacterized protein</fullName>
    </submittedName>
</protein>
<proteinExistence type="predicted"/>
<dbReference type="AlphaFoldDB" id="A0AAD3NT59"/>
<name>A0AAD3NT59_CRYJA</name>
<evidence type="ECO:0000313" key="3">
    <source>
        <dbReference type="Proteomes" id="UP001234787"/>
    </source>
</evidence>
<keyword evidence="3" id="KW-1185">Reference proteome</keyword>
<accession>A0AAD3NT59</accession>
<feature type="region of interest" description="Disordered" evidence="1">
    <location>
        <begin position="61"/>
        <end position="84"/>
    </location>
</feature>
<evidence type="ECO:0000313" key="2">
    <source>
        <dbReference type="EMBL" id="GLJ58713.1"/>
    </source>
</evidence>
<sequence length="84" mass="9442">WAVRVIMRHSDAPSHISELLYTSYLDQLQGIDGILGFGWFRIHRSSETRDRLLLELPPHSSARSAGLSEAPSNNRRGGVPIYVL</sequence>
<dbReference type="Proteomes" id="UP001234787">
    <property type="component" value="Unassembled WGS sequence"/>
</dbReference>
<comment type="caution">
    <text evidence="2">The sequence shown here is derived from an EMBL/GenBank/DDBJ whole genome shotgun (WGS) entry which is preliminary data.</text>
</comment>
<dbReference type="EMBL" id="BSEH01000494">
    <property type="protein sequence ID" value="GLJ58713.1"/>
    <property type="molecule type" value="Genomic_DNA"/>
</dbReference>
<reference evidence="2" key="1">
    <citation type="submission" date="2022-12" db="EMBL/GenBank/DDBJ databases">
        <title>Chromosome-Level Genome Assembly of Japanese Cedar (Cryptomeriajaponica D. Don).</title>
        <authorList>
            <person name="Fujino T."/>
            <person name="Yamaguchi K."/>
            <person name="Yokoyama T."/>
            <person name="Hamanaka T."/>
            <person name="Harazono Y."/>
            <person name="Kamada H."/>
            <person name="Kobayashi W."/>
            <person name="Ujino-Ihara T."/>
            <person name="Uchiyama K."/>
            <person name="Matsumoto A."/>
            <person name="Izuno A."/>
            <person name="Tsumura Y."/>
            <person name="Toyoda A."/>
            <person name="Shigenobu S."/>
            <person name="Moriguchi Y."/>
            <person name="Ueno S."/>
            <person name="Kasahara M."/>
        </authorList>
    </citation>
    <scope>NUCLEOTIDE SEQUENCE</scope>
</reference>